<reference evidence="5" key="1">
    <citation type="submission" date="2019-01" db="EMBL/GenBank/DDBJ databases">
        <title>Sinorhodobacter populi sp. nov. isolated from the symptomatic bark tissue of Populus euramericana canker.</title>
        <authorList>
            <person name="Li Y."/>
        </authorList>
    </citation>
    <scope>NUCLEOTIDE SEQUENCE [LARGE SCALE GENOMIC DNA]</scope>
    <source>
        <strain evidence="5">CGMCC 1.12963</strain>
    </source>
</reference>
<dbReference type="Proteomes" id="UP000288071">
    <property type="component" value="Unassembled WGS sequence"/>
</dbReference>
<evidence type="ECO:0000259" key="3">
    <source>
        <dbReference type="Pfam" id="PF19278"/>
    </source>
</evidence>
<dbReference type="InterPro" id="IPR045079">
    <property type="entry name" value="Oxoprolinase-like"/>
</dbReference>
<dbReference type="EMBL" id="SAVA01000007">
    <property type="protein sequence ID" value="RWR51125.1"/>
    <property type="molecule type" value="Genomic_DNA"/>
</dbReference>
<accession>A0A3S3PDW4</accession>
<dbReference type="Pfam" id="PF19278">
    <property type="entry name" value="Hydant_A_C"/>
    <property type="match status" value="1"/>
</dbReference>
<dbReference type="GO" id="GO:0006749">
    <property type="term" value="P:glutathione metabolic process"/>
    <property type="evidence" value="ECO:0007669"/>
    <property type="project" value="TreeGrafter"/>
</dbReference>
<dbReference type="GO" id="GO:0017168">
    <property type="term" value="F:5-oxoprolinase (ATP-hydrolyzing) activity"/>
    <property type="evidence" value="ECO:0007669"/>
    <property type="project" value="TreeGrafter"/>
</dbReference>
<keyword evidence="5" id="KW-1185">Reference proteome</keyword>
<evidence type="ECO:0000313" key="4">
    <source>
        <dbReference type="EMBL" id="RWR51125.1"/>
    </source>
</evidence>
<sequence length="710" mass="76857">MTYDVGIDIGGTFTDLCAIAEDGTLITAKSPTTHYDLSVGLIRGLRELGKRAGLAPDSFLGQVEALRYSTTIGTNALIERKGPRLGLITTAGFEDTIFIGRSRSWADGMAFHEIRDMAVIRKPEPLVAPDMVMGLSERLDCNGRVIRALDPDELREKLQTLVDRGVQGIVVSLLWSFMNPAHEREIRRIIEEEYPEEFLGSMPVTLASEVSPKAGEYTRTMTALVNAYIHGVMMQELGDLTHNLRRANYRRPLILVHNTGGSKKVSRTRAVLTHNAGPVAGMYGAALIGAQEGVKDIVFADMGGTSFDIGVLAGGVLRAQDFIPVIDRWRTNIPAIEVRSIGAGGGSIAWINQAMGGQLEVGPQSAGSVPGPACYDQGGQEPTVTDADLVLGYVNPDNYLGGAMLLDPDAAHEAIRSRIAEPLGISVLEAAWRIRRLIDARMGQEMFNEVALKGHNPRKFAVYACGGAGAGHACGFARHVGATTIIVPAMSSVSGAFGASSMEIRQVWEQSRSLRLFNFMDQTYLADPAPLNAVIADLTDRATRDLKLEGFDADRIAFTLEFDMRYGAQYHLTRVTSPTLSFAGADDFRALCDRFEAQYATVYSPEAAFPSGGIAIEAIFVTAAIRQEPRRLNGSDESPHRPDPGAIRPACFDAAEGMVDTPVHDWTALRPGAEIPGPAIIEAPDTTYVIEPGWIYRMNRLRNGIITAQG</sequence>
<evidence type="ECO:0000259" key="2">
    <source>
        <dbReference type="Pfam" id="PF05378"/>
    </source>
</evidence>
<feature type="domain" description="Hydantoinase/oxoprolinase N-terminal" evidence="2">
    <location>
        <begin position="5"/>
        <end position="193"/>
    </location>
</feature>
<feature type="domain" description="Acetophenone carboxylase-like C-terminal" evidence="3">
    <location>
        <begin position="529"/>
        <end position="698"/>
    </location>
</feature>
<dbReference type="InterPro" id="IPR049517">
    <property type="entry name" value="ACX-like_C"/>
</dbReference>
<dbReference type="InterPro" id="IPR008040">
    <property type="entry name" value="Hydant_A_N"/>
</dbReference>
<feature type="domain" description="Hydantoinase A/oxoprolinase" evidence="1">
    <location>
        <begin position="219"/>
        <end position="499"/>
    </location>
</feature>
<dbReference type="PANTHER" id="PTHR11365">
    <property type="entry name" value="5-OXOPROLINASE RELATED"/>
    <property type="match status" value="1"/>
</dbReference>
<dbReference type="AlphaFoldDB" id="A0A3S3PDW4"/>
<dbReference type="Pfam" id="PF05378">
    <property type="entry name" value="Hydant_A_N"/>
    <property type="match status" value="1"/>
</dbReference>
<name>A0A3S3PDW4_9RHOB</name>
<organism evidence="4 5">
    <name type="scientific">Paenirhodobacter huangdaonensis</name>
    <dbReference type="NCBI Taxonomy" id="2501515"/>
    <lineage>
        <taxon>Bacteria</taxon>
        <taxon>Pseudomonadati</taxon>
        <taxon>Pseudomonadota</taxon>
        <taxon>Alphaproteobacteria</taxon>
        <taxon>Rhodobacterales</taxon>
        <taxon>Rhodobacter group</taxon>
        <taxon>Paenirhodobacter</taxon>
    </lineage>
</organism>
<dbReference type="GO" id="GO:0005829">
    <property type="term" value="C:cytosol"/>
    <property type="evidence" value="ECO:0007669"/>
    <property type="project" value="TreeGrafter"/>
</dbReference>
<dbReference type="Pfam" id="PF01968">
    <property type="entry name" value="Hydantoinase_A"/>
    <property type="match status" value="1"/>
</dbReference>
<dbReference type="SUPFAM" id="SSF53067">
    <property type="entry name" value="Actin-like ATPase domain"/>
    <property type="match status" value="1"/>
</dbReference>
<gene>
    <name evidence="4" type="ORF">EOW66_12680</name>
</gene>
<protein>
    <submittedName>
        <fullName evidence="4">Hydantoinase/oxoprolinase family protein</fullName>
    </submittedName>
</protein>
<comment type="caution">
    <text evidence="4">The sequence shown here is derived from an EMBL/GenBank/DDBJ whole genome shotgun (WGS) entry which is preliminary data.</text>
</comment>
<proteinExistence type="predicted"/>
<dbReference type="PANTHER" id="PTHR11365:SF23">
    <property type="entry name" value="HYPOTHETICAL 5-OXOPROLINASE (EUROFUNG)-RELATED"/>
    <property type="match status" value="1"/>
</dbReference>
<evidence type="ECO:0000313" key="5">
    <source>
        <dbReference type="Proteomes" id="UP000288071"/>
    </source>
</evidence>
<reference evidence="4 5" key="2">
    <citation type="submission" date="2019-01" db="EMBL/GenBank/DDBJ databases">
        <title>Sinorhodobacter populi sp. nov. isolated from the symptomatic bark tissue of Populus euramericana canker.</title>
        <authorList>
            <person name="Xu G."/>
        </authorList>
    </citation>
    <scope>NUCLEOTIDE SEQUENCE [LARGE SCALE GENOMIC DNA]</scope>
    <source>
        <strain evidence="4 5">CGMCC 1.12963</strain>
    </source>
</reference>
<evidence type="ECO:0000259" key="1">
    <source>
        <dbReference type="Pfam" id="PF01968"/>
    </source>
</evidence>
<dbReference type="InterPro" id="IPR002821">
    <property type="entry name" value="Hydantoinase_A"/>
</dbReference>
<dbReference type="InterPro" id="IPR043129">
    <property type="entry name" value="ATPase_NBD"/>
</dbReference>
<dbReference type="RefSeq" id="WP_128156704.1">
    <property type="nucleotide sequence ID" value="NZ_JBHSOM010000030.1"/>
</dbReference>